<evidence type="ECO:0000313" key="2">
    <source>
        <dbReference type="Proteomes" id="UP000034164"/>
    </source>
</evidence>
<dbReference type="OrthoDB" id="4074350at2759"/>
<gene>
    <name evidence="1" type="ORF">EMCG_00668</name>
</gene>
<organism evidence="1 2">
    <name type="scientific">[Emmonsia] crescens</name>
    <dbReference type="NCBI Taxonomy" id="73230"/>
    <lineage>
        <taxon>Eukaryota</taxon>
        <taxon>Fungi</taxon>
        <taxon>Dikarya</taxon>
        <taxon>Ascomycota</taxon>
        <taxon>Pezizomycotina</taxon>
        <taxon>Eurotiomycetes</taxon>
        <taxon>Eurotiomycetidae</taxon>
        <taxon>Onygenales</taxon>
        <taxon>Ajellomycetaceae</taxon>
        <taxon>Emergomyces</taxon>
    </lineage>
</organism>
<dbReference type="EMBL" id="LCZI01001403">
    <property type="protein sequence ID" value="KKZ60907.1"/>
    <property type="molecule type" value="Genomic_DNA"/>
</dbReference>
<accession>A0A0G2HS37</accession>
<proteinExistence type="predicted"/>
<name>A0A0G2HS37_9EURO</name>
<comment type="caution">
    <text evidence="1">The sequence shown here is derived from an EMBL/GenBank/DDBJ whole genome shotgun (WGS) entry which is preliminary data.</text>
</comment>
<dbReference type="Proteomes" id="UP000034164">
    <property type="component" value="Unassembled WGS sequence"/>
</dbReference>
<dbReference type="AlphaFoldDB" id="A0A0G2HS37"/>
<sequence length="194" mass="21189">MAGIFRQHCYKSNQRRLPIKYSGDDGGAIYGTQMIPFSKELLPRPVTSASHSLLRVGEQKKWLSNSFTPLSGDTYRLGRVVLQAGFLGRNWFNEVSWLGLAPGPGLRGPGLGEQLQDIPDRATTIEYFDPNGQFAHSWSDHWEPLGKIEAKNETTVGKENNRPSPVPDNGLSNITKIGIGVGCGTGAILIVEAL</sequence>
<dbReference type="VEuPathDB" id="FungiDB:EMCG_00668"/>
<reference evidence="2" key="1">
    <citation type="journal article" date="2015" name="PLoS Genet.">
        <title>The dynamic genome and transcriptome of the human fungal pathogen Blastomyces and close relative Emmonsia.</title>
        <authorList>
            <person name="Munoz J.F."/>
            <person name="Gauthier G.M."/>
            <person name="Desjardins C.A."/>
            <person name="Gallo J.E."/>
            <person name="Holder J."/>
            <person name="Sullivan T.D."/>
            <person name="Marty A.J."/>
            <person name="Carmen J.C."/>
            <person name="Chen Z."/>
            <person name="Ding L."/>
            <person name="Gujja S."/>
            <person name="Magrini V."/>
            <person name="Misas E."/>
            <person name="Mitreva M."/>
            <person name="Priest M."/>
            <person name="Saif S."/>
            <person name="Whiston E.A."/>
            <person name="Young S."/>
            <person name="Zeng Q."/>
            <person name="Goldman W.E."/>
            <person name="Mardis E.R."/>
            <person name="Taylor J.W."/>
            <person name="McEwen J.G."/>
            <person name="Clay O.K."/>
            <person name="Klein B.S."/>
            <person name="Cuomo C.A."/>
        </authorList>
    </citation>
    <scope>NUCLEOTIDE SEQUENCE [LARGE SCALE GENOMIC DNA]</scope>
    <source>
        <strain evidence="2">UAMH 3008</strain>
    </source>
</reference>
<protein>
    <submittedName>
        <fullName evidence="1">Uncharacterized protein</fullName>
    </submittedName>
</protein>
<evidence type="ECO:0000313" key="1">
    <source>
        <dbReference type="EMBL" id="KKZ60907.1"/>
    </source>
</evidence>